<sequence length="312" mass="34809">MTITKEDVIWAYRMILGREPESEEVIRLHMGLADREALRAAMLASQEFQSKQKTIEFPEKWVSTDVHAGAFRMWLDLGDKYVSFGCLMDNYEPLESGFIARNVKPGQNVLDIGANIGWHMLGLRKAVGADGSVWAFEPRRPTLDYLQRTLADNDLSDSVTIHPFGLWDEPRSAQLAWTEKTTNPGGSYVDAEGTSGQSKIDIDLRALDSLNLPRTDFIKIDIEGAEPRALKGGARLIAAHKPLILSELHPDQLQNVSGVSAAEYIGYMKGFGYSCQLLEPGRIGETIDDYPSDLPRELTNVVFSTPEHEVSW</sequence>
<dbReference type="GO" id="GO:0032259">
    <property type="term" value="P:methylation"/>
    <property type="evidence" value="ECO:0007669"/>
    <property type="project" value="UniProtKB-KW"/>
</dbReference>
<evidence type="ECO:0000259" key="1">
    <source>
        <dbReference type="Pfam" id="PF05050"/>
    </source>
</evidence>
<name>A0A838XK19_9HYPH</name>
<dbReference type="PANTHER" id="PTHR34203">
    <property type="entry name" value="METHYLTRANSFERASE, FKBM FAMILY PROTEIN"/>
    <property type="match status" value="1"/>
</dbReference>
<dbReference type="Pfam" id="PF05050">
    <property type="entry name" value="Methyltransf_21"/>
    <property type="match status" value="1"/>
</dbReference>
<dbReference type="InterPro" id="IPR006342">
    <property type="entry name" value="FkbM_mtfrase"/>
</dbReference>
<keyword evidence="2" id="KW-0808">Transferase</keyword>
<dbReference type="EMBL" id="JACEON010000003">
    <property type="protein sequence ID" value="MBA4610885.1"/>
    <property type="molecule type" value="Genomic_DNA"/>
</dbReference>
<dbReference type="RefSeq" id="WP_181759079.1">
    <property type="nucleotide sequence ID" value="NZ_BMCR01000004.1"/>
</dbReference>
<evidence type="ECO:0000313" key="2">
    <source>
        <dbReference type="EMBL" id="MBA4610885.1"/>
    </source>
</evidence>
<organism evidence="2 3">
    <name type="scientific">Stappia taiwanensis</name>
    <dbReference type="NCBI Taxonomy" id="992267"/>
    <lineage>
        <taxon>Bacteria</taxon>
        <taxon>Pseudomonadati</taxon>
        <taxon>Pseudomonadota</taxon>
        <taxon>Alphaproteobacteria</taxon>
        <taxon>Hyphomicrobiales</taxon>
        <taxon>Stappiaceae</taxon>
        <taxon>Stappia</taxon>
    </lineage>
</organism>
<dbReference type="AlphaFoldDB" id="A0A838XK19"/>
<keyword evidence="3" id="KW-1185">Reference proteome</keyword>
<dbReference type="InterPro" id="IPR029063">
    <property type="entry name" value="SAM-dependent_MTases_sf"/>
</dbReference>
<accession>A0A838XK19</accession>
<proteinExistence type="predicted"/>
<dbReference type="SUPFAM" id="SSF53335">
    <property type="entry name" value="S-adenosyl-L-methionine-dependent methyltransferases"/>
    <property type="match status" value="1"/>
</dbReference>
<dbReference type="Gene3D" id="3.40.50.150">
    <property type="entry name" value="Vaccinia Virus protein VP39"/>
    <property type="match status" value="1"/>
</dbReference>
<gene>
    <name evidence="2" type="ORF">H1W37_04430</name>
</gene>
<feature type="domain" description="Methyltransferase FkbM" evidence="1">
    <location>
        <begin position="111"/>
        <end position="274"/>
    </location>
</feature>
<dbReference type="InterPro" id="IPR052514">
    <property type="entry name" value="SAM-dependent_MTase"/>
</dbReference>
<dbReference type="NCBIfam" id="TIGR01444">
    <property type="entry name" value="fkbM_fam"/>
    <property type="match status" value="1"/>
</dbReference>
<reference evidence="2 3" key="2">
    <citation type="submission" date="2020-08" db="EMBL/GenBank/DDBJ databases">
        <title>Stappia taiwanensis sp. nov., isolated from a coastal thermal spring.</title>
        <authorList>
            <person name="Kampfer P."/>
        </authorList>
    </citation>
    <scope>NUCLEOTIDE SEQUENCE [LARGE SCALE GENOMIC DNA]</scope>
    <source>
        <strain evidence="2 3">DSM 23284</strain>
    </source>
</reference>
<keyword evidence="2" id="KW-0489">Methyltransferase</keyword>
<reference evidence="2 3" key="1">
    <citation type="submission" date="2020-07" db="EMBL/GenBank/DDBJ databases">
        <authorList>
            <person name="Li M."/>
        </authorList>
    </citation>
    <scope>NUCLEOTIDE SEQUENCE [LARGE SCALE GENOMIC DNA]</scope>
    <source>
        <strain evidence="2 3">DSM 23284</strain>
    </source>
</reference>
<protein>
    <submittedName>
        <fullName evidence="2">FkbM family methyltransferase</fullName>
    </submittedName>
</protein>
<evidence type="ECO:0000313" key="3">
    <source>
        <dbReference type="Proteomes" id="UP000559404"/>
    </source>
</evidence>
<dbReference type="PANTHER" id="PTHR34203:SF15">
    <property type="entry name" value="SLL1173 PROTEIN"/>
    <property type="match status" value="1"/>
</dbReference>
<dbReference type="GO" id="GO:0008168">
    <property type="term" value="F:methyltransferase activity"/>
    <property type="evidence" value="ECO:0007669"/>
    <property type="project" value="UniProtKB-KW"/>
</dbReference>
<dbReference type="Proteomes" id="UP000559404">
    <property type="component" value="Unassembled WGS sequence"/>
</dbReference>
<comment type="caution">
    <text evidence="2">The sequence shown here is derived from an EMBL/GenBank/DDBJ whole genome shotgun (WGS) entry which is preliminary data.</text>
</comment>